<dbReference type="SUPFAM" id="SSF81585">
    <property type="entry name" value="PsbU/PolX domain-like"/>
    <property type="match status" value="1"/>
</dbReference>
<evidence type="ECO:0000256" key="9">
    <source>
        <dbReference type="ARBA" id="ARBA00022932"/>
    </source>
</evidence>
<feature type="region of interest" description="Disordered" evidence="17">
    <location>
        <begin position="81"/>
        <end position="226"/>
    </location>
</feature>
<dbReference type="InterPro" id="IPR002008">
    <property type="entry name" value="DNA_pol_X_beta-like"/>
</dbReference>
<keyword evidence="12" id="KW-0456">Lyase</keyword>
<dbReference type="PRINTS" id="PR00869">
    <property type="entry name" value="DNAPOLX"/>
</dbReference>
<accession>A0A0C2YA41</accession>
<evidence type="ECO:0000256" key="7">
    <source>
        <dbReference type="ARBA" id="ARBA00022723"/>
    </source>
</evidence>
<evidence type="ECO:0000256" key="10">
    <source>
        <dbReference type="ARBA" id="ARBA00023125"/>
    </source>
</evidence>
<dbReference type="InterPro" id="IPR043519">
    <property type="entry name" value="NT_sf"/>
</dbReference>
<keyword evidence="13 16" id="KW-0539">Nucleus</keyword>
<dbReference type="InterPro" id="IPR022312">
    <property type="entry name" value="DNA_pol_X"/>
</dbReference>
<reference evidence="19 20" key="1">
    <citation type="submission" date="2014-04" db="EMBL/GenBank/DDBJ databases">
        <authorList>
            <consortium name="DOE Joint Genome Institute"/>
            <person name="Kuo A."/>
            <person name="Gay G."/>
            <person name="Dore J."/>
            <person name="Kohler A."/>
            <person name="Nagy L.G."/>
            <person name="Floudas D."/>
            <person name="Copeland A."/>
            <person name="Barry K.W."/>
            <person name="Cichocki N."/>
            <person name="Veneault-Fourrey C."/>
            <person name="LaButti K."/>
            <person name="Lindquist E.A."/>
            <person name="Lipzen A."/>
            <person name="Lundell T."/>
            <person name="Morin E."/>
            <person name="Murat C."/>
            <person name="Sun H."/>
            <person name="Tunlid A."/>
            <person name="Henrissat B."/>
            <person name="Grigoriev I.V."/>
            <person name="Hibbett D.S."/>
            <person name="Martin F."/>
            <person name="Nordberg H.P."/>
            <person name="Cantor M.N."/>
            <person name="Hua S.X."/>
        </authorList>
    </citation>
    <scope>NUCLEOTIDE SEQUENCE [LARGE SCALE GENOMIC DNA]</scope>
    <source>
        <strain evidence="20">h7</strain>
    </source>
</reference>
<dbReference type="InterPro" id="IPR002054">
    <property type="entry name" value="DNA-dir_DNA_pol_X"/>
</dbReference>
<dbReference type="EC" id="2.7.7.7" evidence="16"/>
<dbReference type="HOGENOM" id="CLU_008698_2_1_1"/>
<dbReference type="InterPro" id="IPR037160">
    <property type="entry name" value="DNA_Pol_thumb_sf"/>
</dbReference>
<feature type="compositionally biased region" description="Acidic residues" evidence="17">
    <location>
        <begin position="194"/>
        <end position="210"/>
    </location>
</feature>
<dbReference type="GO" id="GO:0006303">
    <property type="term" value="P:double-strand break repair via nonhomologous end joining"/>
    <property type="evidence" value="ECO:0007669"/>
    <property type="project" value="TreeGrafter"/>
</dbReference>
<dbReference type="FunFam" id="1.10.150.20:FF:000010">
    <property type="entry name" value="DNA polymerase lambda"/>
    <property type="match status" value="1"/>
</dbReference>
<dbReference type="Pfam" id="PF10391">
    <property type="entry name" value="DNA_pol_lambd_f"/>
    <property type="match status" value="1"/>
</dbReference>
<dbReference type="Gene3D" id="3.30.460.10">
    <property type="entry name" value="Beta Polymerase, domain 2"/>
    <property type="match status" value="1"/>
</dbReference>
<evidence type="ECO:0000313" key="19">
    <source>
        <dbReference type="EMBL" id="KIM37902.1"/>
    </source>
</evidence>
<keyword evidence="4 16" id="KW-0808">Transferase</keyword>
<protein>
    <recommendedName>
        <fullName evidence="16">DNA polymerase</fullName>
        <ecNumber evidence="16">2.7.7.7</ecNumber>
    </recommendedName>
</protein>
<dbReference type="Pfam" id="PF14792">
    <property type="entry name" value="DNA_pol_B_palm"/>
    <property type="match status" value="1"/>
</dbReference>
<sequence>MPEYNPNVTTHIITDAPEGTTLRALGVKRLKDIPEHIPTLKWSWVVSGINHKNSLSKEEFDARLDGDILFLHAAFHERMDAGRKPQPIAAPSFRKKGKERAAEQNRGDGPSHGVASTSAATQDVPALFSESEGDVPAHSSRPFGALISPPTSPRRSPVHGQSSKENNHDPLAEFYPQAHKQRQQEDEWSSLGDLDADASEDVGTDSDAGDPEPHPPAPRQKRGWTCDKKEVQAKGDCPNQDIIDKLTQLMELHKAKMGDDDHWRAFSYSKSIRALRNYPRRIKTYEEARGIRGVGEKTAKKIEEILQTGDLQRIKYEKTKDVEVTRLFQGIYGVGQSIAFKWYSAGCRTLDDLRAGKGGVKLSPVQEIGLQYYDDLNDRMPRAEAKAIFELIKPIALSIDPKLYIEIMGSYRRGKADCGDIDILITRPVDDGNTHRGVLPCLLQKLHAADIITEDLALPEDPDDLEAIYRGLCHVPDVKGSKRRRIDFLSVPWTARGAALLYYTGDDIFNRAIRMKANVLGYSLNQKGLFGNIVRDPRDRRIKMNAGVLVASETEEEIFKILGVPWQEPHERVRG</sequence>
<dbReference type="GO" id="GO:0003887">
    <property type="term" value="F:DNA-directed DNA polymerase activity"/>
    <property type="evidence" value="ECO:0007669"/>
    <property type="project" value="UniProtKB-UniRule"/>
</dbReference>
<comment type="similarity">
    <text evidence="2 16">Belongs to the DNA polymerase type-X family.</text>
</comment>
<dbReference type="PROSITE" id="PS00522">
    <property type="entry name" value="DNA_POLYMERASE_X"/>
    <property type="match status" value="1"/>
</dbReference>
<evidence type="ECO:0000256" key="6">
    <source>
        <dbReference type="ARBA" id="ARBA00022705"/>
    </source>
</evidence>
<evidence type="ECO:0000256" key="8">
    <source>
        <dbReference type="ARBA" id="ARBA00022763"/>
    </source>
</evidence>
<evidence type="ECO:0000256" key="4">
    <source>
        <dbReference type="ARBA" id="ARBA00022679"/>
    </source>
</evidence>
<keyword evidence="8 16" id="KW-0227">DNA damage</keyword>
<dbReference type="CDD" id="cd00141">
    <property type="entry name" value="NT_POLXc"/>
    <property type="match status" value="1"/>
</dbReference>
<dbReference type="PROSITE" id="PS50172">
    <property type="entry name" value="BRCT"/>
    <property type="match status" value="1"/>
</dbReference>
<evidence type="ECO:0000256" key="16">
    <source>
        <dbReference type="RuleBase" id="RU366014"/>
    </source>
</evidence>
<dbReference type="Pfam" id="PF14791">
    <property type="entry name" value="DNA_pol_B_thumb"/>
    <property type="match status" value="1"/>
</dbReference>
<dbReference type="SUPFAM" id="SSF81301">
    <property type="entry name" value="Nucleotidyltransferase"/>
    <property type="match status" value="1"/>
</dbReference>
<keyword evidence="10" id="KW-0238">DNA-binding</keyword>
<dbReference type="PRINTS" id="PR00870">
    <property type="entry name" value="DNAPOLXBETA"/>
</dbReference>
<dbReference type="AlphaFoldDB" id="A0A0C2YA41"/>
<dbReference type="GO" id="GO:0006260">
    <property type="term" value="P:DNA replication"/>
    <property type="evidence" value="ECO:0007669"/>
    <property type="project" value="UniProtKB-KW"/>
</dbReference>
<comment type="catalytic activity">
    <reaction evidence="14 16">
        <text>DNA(n) + a 2'-deoxyribonucleoside 5'-triphosphate = DNA(n+1) + diphosphate</text>
        <dbReference type="Rhea" id="RHEA:22508"/>
        <dbReference type="Rhea" id="RHEA-COMP:17339"/>
        <dbReference type="Rhea" id="RHEA-COMP:17340"/>
        <dbReference type="ChEBI" id="CHEBI:33019"/>
        <dbReference type="ChEBI" id="CHEBI:61560"/>
        <dbReference type="ChEBI" id="CHEBI:173112"/>
        <dbReference type="EC" id="2.7.7.7"/>
    </reaction>
</comment>
<proteinExistence type="inferred from homology"/>
<comment type="subcellular location">
    <subcellularLocation>
        <location evidence="1 16">Nucleus</location>
    </subcellularLocation>
</comment>
<dbReference type="InterPro" id="IPR018944">
    <property type="entry name" value="DNA_pol_lambd_fingers_domain"/>
</dbReference>
<dbReference type="InterPro" id="IPR001357">
    <property type="entry name" value="BRCT_dom"/>
</dbReference>
<dbReference type="Gene3D" id="1.10.150.20">
    <property type="entry name" value="5' to 3' exonuclease, C-terminal subdomain"/>
    <property type="match status" value="1"/>
</dbReference>
<evidence type="ECO:0000256" key="2">
    <source>
        <dbReference type="ARBA" id="ARBA00008323"/>
    </source>
</evidence>
<evidence type="ECO:0000256" key="15">
    <source>
        <dbReference type="PIRSR" id="PIRSR622312-50"/>
    </source>
</evidence>
<comment type="function">
    <text evidence="16">DNA polymerase that functions in several pathways of DNA repair. Involved in base excision repair (BER) responsible for repair of lesions that give rise to abasic (AP) sites in DNA. Also contributes to DNA double-strand break repair by non-homologous end joining and homologous recombination. Has both template-dependent and template-independent (terminal transferase) DNA polymerase activities. Has also a 5'-deoxyribose-5-phosphate lyase (dRP lyase) activity.</text>
</comment>
<feature type="active site" description="Nucleophile; Schiff-base intermediate with DNA; for 5'-dRP lyase activity" evidence="15">
    <location>
        <position position="301"/>
    </location>
</feature>
<keyword evidence="7" id="KW-0479">Metal-binding</keyword>
<dbReference type="GO" id="GO:0003677">
    <property type="term" value="F:DNA binding"/>
    <property type="evidence" value="ECO:0007669"/>
    <property type="project" value="UniProtKB-UniRule"/>
</dbReference>
<evidence type="ECO:0000256" key="3">
    <source>
        <dbReference type="ARBA" id="ARBA00022634"/>
    </source>
</evidence>
<dbReference type="SMART" id="SM00483">
    <property type="entry name" value="POLXc"/>
    <property type="match status" value="1"/>
</dbReference>
<dbReference type="Pfam" id="PF14716">
    <property type="entry name" value="HHH_8"/>
    <property type="match status" value="1"/>
</dbReference>
<dbReference type="GO" id="GO:0005634">
    <property type="term" value="C:nucleus"/>
    <property type="evidence" value="ECO:0007669"/>
    <property type="project" value="UniProtKB-SubCell"/>
</dbReference>
<evidence type="ECO:0000256" key="1">
    <source>
        <dbReference type="ARBA" id="ARBA00004123"/>
    </source>
</evidence>
<keyword evidence="11 16" id="KW-0234">DNA repair</keyword>
<dbReference type="InterPro" id="IPR027421">
    <property type="entry name" value="DNA_pol_lamdba_lyase_dom_sf"/>
</dbReference>
<dbReference type="EMBL" id="KN831794">
    <property type="protein sequence ID" value="KIM37902.1"/>
    <property type="molecule type" value="Genomic_DNA"/>
</dbReference>
<evidence type="ECO:0000256" key="11">
    <source>
        <dbReference type="ARBA" id="ARBA00023204"/>
    </source>
</evidence>
<name>A0A0C2YA41_HEBCY</name>
<feature type="domain" description="BRCT" evidence="18">
    <location>
        <begin position="1"/>
        <end position="62"/>
    </location>
</feature>
<evidence type="ECO:0000256" key="13">
    <source>
        <dbReference type="ARBA" id="ARBA00023242"/>
    </source>
</evidence>
<dbReference type="Gene3D" id="1.10.150.110">
    <property type="entry name" value="DNA polymerase beta, N-terminal domain-like"/>
    <property type="match status" value="1"/>
</dbReference>
<dbReference type="PANTHER" id="PTHR11276:SF28">
    <property type="entry name" value="DNA POLYMERASE LAMBDA"/>
    <property type="match status" value="1"/>
</dbReference>
<evidence type="ECO:0000256" key="5">
    <source>
        <dbReference type="ARBA" id="ARBA00022695"/>
    </source>
</evidence>
<reference evidence="20" key="2">
    <citation type="submission" date="2015-01" db="EMBL/GenBank/DDBJ databases">
        <title>Evolutionary Origins and Diversification of the Mycorrhizal Mutualists.</title>
        <authorList>
            <consortium name="DOE Joint Genome Institute"/>
            <consortium name="Mycorrhizal Genomics Consortium"/>
            <person name="Kohler A."/>
            <person name="Kuo A."/>
            <person name="Nagy L.G."/>
            <person name="Floudas D."/>
            <person name="Copeland A."/>
            <person name="Barry K.W."/>
            <person name="Cichocki N."/>
            <person name="Veneault-Fourrey C."/>
            <person name="LaButti K."/>
            <person name="Lindquist E.A."/>
            <person name="Lipzen A."/>
            <person name="Lundell T."/>
            <person name="Morin E."/>
            <person name="Murat C."/>
            <person name="Riley R."/>
            <person name="Ohm R."/>
            <person name="Sun H."/>
            <person name="Tunlid A."/>
            <person name="Henrissat B."/>
            <person name="Grigoriev I.V."/>
            <person name="Hibbett D.S."/>
            <person name="Martin F."/>
        </authorList>
    </citation>
    <scope>NUCLEOTIDE SEQUENCE [LARGE SCALE GENOMIC DNA]</scope>
    <source>
        <strain evidence="20">h7</strain>
    </source>
</reference>
<dbReference type="GO" id="GO:0016829">
    <property type="term" value="F:lyase activity"/>
    <property type="evidence" value="ECO:0007669"/>
    <property type="project" value="UniProtKB-KW"/>
</dbReference>
<keyword evidence="9 16" id="KW-0239">DNA-directed DNA polymerase</keyword>
<evidence type="ECO:0000256" key="14">
    <source>
        <dbReference type="ARBA" id="ARBA00049244"/>
    </source>
</evidence>
<keyword evidence="6" id="KW-0235">DNA replication</keyword>
<evidence type="ECO:0000313" key="20">
    <source>
        <dbReference type="Proteomes" id="UP000053424"/>
    </source>
</evidence>
<gene>
    <name evidence="19" type="ORF">M413DRAFT_252511</name>
</gene>
<dbReference type="SUPFAM" id="SSF47802">
    <property type="entry name" value="DNA polymerase beta, N-terminal domain-like"/>
    <property type="match status" value="1"/>
</dbReference>
<evidence type="ECO:0000256" key="12">
    <source>
        <dbReference type="ARBA" id="ARBA00023239"/>
    </source>
</evidence>
<dbReference type="InterPro" id="IPR010996">
    <property type="entry name" value="HHH_MUS81"/>
</dbReference>
<dbReference type="PANTHER" id="PTHR11276">
    <property type="entry name" value="DNA POLYMERASE TYPE-X FAMILY MEMBER"/>
    <property type="match status" value="1"/>
</dbReference>
<dbReference type="InterPro" id="IPR019843">
    <property type="entry name" value="DNA_pol-X_BS"/>
</dbReference>
<dbReference type="OrthoDB" id="205514at2759"/>
<dbReference type="InterPro" id="IPR028207">
    <property type="entry name" value="DNA_pol_B_palm_palm"/>
</dbReference>
<dbReference type="FunFam" id="1.10.150.110:FF:000005">
    <property type="entry name" value="DNA polymerase POL4"/>
    <property type="match status" value="1"/>
</dbReference>
<dbReference type="Proteomes" id="UP000053424">
    <property type="component" value="Unassembled WGS sequence"/>
</dbReference>
<keyword evidence="3" id="KW-0237">DNA synthesis</keyword>
<dbReference type="Gene3D" id="3.30.210.10">
    <property type="entry name" value="DNA polymerase, thumb domain"/>
    <property type="match status" value="1"/>
</dbReference>
<organism evidence="19 20">
    <name type="scientific">Hebeloma cylindrosporum</name>
    <dbReference type="NCBI Taxonomy" id="76867"/>
    <lineage>
        <taxon>Eukaryota</taxon>
        <taxon>Fungi</taxon>
        <taxon>Dikarya</taxon>
        <taxon>Basidiomycota</taxon>
        <taxon>Agaricomycotina</taxon>
        <taxon>Agaricomycetes</taxon>
        <taxon>Agaricomycetidae</taxon>
        <taxon>Agaricales</taxon>
        <taxon>Agaricineae</taxon>
        <taxon>Hymenogastraceae</taxon>
        <taxon>Hebeloma</taxon>
    </lineage>
</organism>
<dbReference type="STRING" id="686832.A0A0C2YA41"/>
<dbReference type="InterPro" id="IPR029398">
    <property type="entry name" value="PolB_thumb"/>
</dbReference>
<evidence type="ECO:0000259" key="18">
    <source>
        <dbReference type="PROSITE" id="PS50172"/>
    </source>
</evidence>
<dbReference type="GO" id="GO:0046872">
    <property type="term" value="F:metal ion binding"/>
    <property type="evidence" value="ECO:0007669"/>
    <property type="project" value="UniProtKB-UniRule"/>
</dbReference>
<keyword evidence="20" id="KW-1185">Reference proteome</keyword>
<evidence type="ECO:0000256" key="17">
    <source>
        <dbReference type="SAM" id="MobiDB-lite"/>
    </source>
</evidence>
<keyword evidence="5 16" id="KW-0548">Nucleotidyltransferase</keyword>